<evidence type="ECO:0000256" key="3">
    <source>
        <dbReference type="ARBA" id="ARBA00022801"/>
    </source>
</evidence>
<keyword evidence="7" id="KW-1185">Reference proteome</keyword>
<dbReference type="GO" id="GO:0008233">
    <property type="term" value="F:peptidase activity"/>
    <property type="evidence" value="ECO:0007669"/>
    <property type="project" value="UniProtKB-KW"/>
</dbReference>
<proteinExistence type="predicted"/>
<dbReference type="GO" id="GO:0006508">
    <property type="term" value="P:proteolysis"/>
    <property type="evidence" value="ECO:0007669"/>
    <property type="project" value="UniProtKB-KW"/>
</dbReference>
<keyword evidence="1" id="KW-0645">Protease</keyword>
<evidence type="ECO:0000259" key="4">
    <source>
        <dbReference type="Pfam" id="PF22900"/>
    </source>
</evidence>
<comment type="caution">
    <text evidence="6">The sequence shown here is derived from an EMBL/GenBank/DDBJ whole genome shotgun (WGS) entry which is preliminary data.</text>
</comment>
<evidence type="ECO:0000256" key="2">
    <source>
        <dbReference type="ARBA" id="ARBA00022786"/>
    </source>
</evidence>
<feature type="domain" description="UBP34/UBP24/USP9X/USP9Y-like ARM repeat region" evidence="5">
    <location>
        <begin position="4"/>
        <end position="56"/>
    </location>
</feature>
<dbReference type="AlphaFoldDB" id="A0A8J5CN10"/>
<evidence type="ECO:0000313" key="6">
    <source>
        <dbReference type="EMBL" id="KAG0716389.1"/>
    </source>
</evidence>
<dbReference type="Pfam" id="PF25010">
    <property type="entry name" value="ARM_UBP24_USP9X-Y"/>
    <property type="match status" value="1"/>
</dbReference>
<feature type="domain" description="UBP24/USP9X/USP9Y ubiquitin-like" evidence="4">
    <location>
        <begin position="210"/>
        <end position="296"/>
    </location>
</feature>
<dbReference type="Pfam" id="PF22900">
    <property type="entry name" value="UCH_UBL1"/>
    <property type="match status" value="1"/>
</dbReference>
<accession>A0A8J5CN10</accession>
<dbReference type="InterPro" id="IPR055176">
    <property type="entry name" value="UBP24/USP9X/USP9Y_UBL"/>
</dbReference>
<protein>
    <submittedName>
        <fullName evidence="6">Ubiquitin carboxyl-terminal hydrolase 24</fullName>
    </submittedName>
</protein>
<evidence type="ECO:0000313" key="7">
    <source>
        <dbReference type="Proteomes" id="UP000770661"/>
    </source>
</evidence>
<dbReference type="Proteomes" id="UP000770661">
    <property type="component" value="Unassembled WGS sequence"/>
</dbReference>
<reference evidence="6" key="1">
    <citation type="submission" date="2020-07" db="EMBL/GenBank/DDBJ databases">
        <title>The High-quality genome of the commercially important snow crab, Chionoecetes opilio.</title>
        <authorList>
            <person name="Jeong J.-H."/>
            <person name="Ryu S."/>
        </authorList>
    </citation>
    <scope>NUCLEOTIDE SEQUENCE</scope>
    <source>
        <strain evidence="6">MADBK_172401_WGS</strain>
        <tissue evidence="6">Digestive gland</tissue>
    </source>
</reference>
<evidence type="ECO:0000256" key="1">
    <source>
        <dbReference type="ARBA" id="ARBA00022670"/>
    </source>
</evidence>
<evidence type="ECO:0000259" key="5">
    <source>
        <dbReference type="Pfam" id="PF25010"/>
    </source>
</evidence>
<sequence>MAGEEEVCFAWFSGCLGDLDSSTQRDLFCDKLLRLDPVTLTRPAFTCVVDYFHAVNLNDHKLIRSGNVIVVDKLDPLGLEFFWQLVLECQDEYLAEDAMKLLLDMSYMSLSVRLKRDPAQLHARFVTECYRKLEKLMLHVNETALGAAVSNATKTLTAMAVSDLGGLSPASRNSCIQHIRRVLVLAERYICSIEEQHPSPRSLPPHGSSFTGTPVVLYVTCDSIRMDVNLECHSNERLGVVRGKIASCARVSIEQVLNLSFGEGSNSFLVTGGEQDNRLLHTIGVLSHTTVTAKISSSGAQLKEDYRQL</sequence>
<name>A0A8J5CN10_CHIOP</name>
<dbReference type="InterPro" id="IPR056850">
    <property type="entry name" value="ARM_UBP34_24_USP9X_Y"/>
</dbReference>
<keyword evidence="2" id="KW-0833">Ubl conjugation pathway</keyword>
<dbReference type="EMBL" id="JACEEZ010018914">
    <property type="protein sequence ID" value="KAG0716389.1"/>
    <property type="molecule type" value="Genomic_DNA"/>
</dbReference>
<keyword evidence="3 6" id="KW-0378">Hydrolase</keyword>
<dbReference type="OrthoDB" id="6360939at2759"/>
<gene>
    <name evidence="6" type="primary">USP24_3</name>
    <name evidence="6" type="ORF">GWK47_009848</name>
</gene>
<organism evidence="6 7">
    <name type="scientific">Chionoecetes opilio</name>
    <name type="common">Atlantic snow crab</name>
    <name type="synonym">Cancer opilio</name>
    <dbReference type="NCBI Taxonomy" id="41210"/>
    <lineage>
        <taxon>Eukaryota</taxon>
        <taxon>Metazoa</taxon>
        <taxon>Ecdysozoa</taxon>
        <taxon>Arthropoda</taxon>
        <taxon>Crustacea</taxon>
        <taxon>Multicrustacea</taxon>
        <taxon>Malacostraca</taxon>
        <taxon>Eumalacostraca</taxon>
        <taxon>Eucarida</taxon>
        <taxon>Decapoda</taxon>
        <taxon>Pleocyemata</taxon>
        <taxon>Brachyura</taxon>
        <taxon>Eubrachyura</taxon>
        <taxon>Majoidea</taxon>
        <taxon>Majidae</taxon>
        <taxon>Chionoecetes</taxon>
    </lineage>
</organism>